<dbReference type="CDD" id="cd07505">
    <property type="entry name" value="HAD_BPGM-like"/>
    <property type="match status" value="1"/>
</dbReference>
<dbReference type="SFLD" id="SFLDS00003">
    <property type="entry name" value="Haloacid_Dehalogenase"/>
    <property type="match status" value="1"/>
</dbReference>
<dbReference type="PANTHER" id="PTHR18901:SF38">
    <property type="entry name" value="PSEUDOURIDINE-5'-PHOSPHATASE"/>
    <property type="match status" value="1"/>
</dbReference>
<reference evidence="1 2" key="1">
    <citation type="submission" date="2014-12" db="EMBL/GenBank/DDBJ databases">
        <title>Draft genome sequence of Terrisporobacter sp. 08-306576, isolated from the blood culture of a bacteremia patient.</title>
        <authorList>
            <person name="Lund L.C."/>
            <person name="Sydenham T.V."/>
            <person name="Hogh S.V."/>
            <person name="Skov M.N."/>
            <person name="Kemp M."/>
            <person name="Justesen U.S."/>
        </authorList>
    </citation>
    <scope>NUCLEOTIDE SEQUENCE [LARGE SCALE GENOMIC DNA]</scope>
    <source>
        <strain evidence="1 2">08-306576</strain>
    </source>
</reference>
<dbReference type="EMBL" id="JWHR01000071">
    <property type="protein sequence ID" value="KHS57520.1"/>
    <property type="molecule type" value="Genomic_DNA"/>
</dbReference>
<sequence>MFDFKGAIFDLDGTLIDSMSVWEEIDRKFLKNRNIPIPSDYIEKINSMSFKEVAKYTIERFNLKESEEELIREWNEMAIYEYSNKIKLKPNVKEYLEKLKKNNIKIGLATSSPKYLYEPVLKNNHIYEYFDALNSLEDVKRDKNYPDIYLLVAENLKLSPQECAGFEDILVGINTMKKADFKVIGVYDKYSDSDIEEIKKISDKFIYDFKELV</sequence>
<dbReference type="Pfam" id="PF13419">
    <property type="entry name" value="HAD_2"/>
    <property type="match status" value="1"/>
</dbReference>
<dbReference type="SFLD" id="SFLDG01129">
    <property type="entry name" value="C1.5:_HAD__Beta-PGM__Phosphata"/>
    <property type="match status" value="1"/>
</dbReference>
<gene>
    <name evidence="1" type="ORF">QX51_07745</name>
</gene>
<dbReference type="InterPro" id="IPR041492">
    <property type="entry name" value="HAD_2"/>
</dbReference>
<dbReference type="RefSeq" id="WP_039679339.1">
    <property type="nucleotide sequence ID" value="NZ_JAWGXO010000021.1"/>
</dbReference>
<dbReference type="NCBIfam" id="TIGR01509">
    <property type="entry name" value="HAD-SF-IA-v3"/>
    <property type="match status" value="1"/>
</dbReference>
<dbReference type="STRING" id="1577792.QX51_07745"/>
<dbReference type="GO" id="GO:0016791">
    <property type="term" value="F:phosphatase activity"/>
    <property type="evidence" value="ECO:0007669"/>
    <property type="project" value="TreeGrafter"/>
</dbReference>
<dbReference type="InterPro" id="IPR036412">
    <property type="entry name" value="HAD-like_sf"/>
</dbReference>
<comment type="caution">
    <text evidence="1">The sequence shown here is derived from an EMBL/GenBank/DDBJ whole genome shotgun (WGS) entry which is preliminary data.</text>
</comment>
<dbReference type="OrthoDB" id="9797743at2"/>
<dbReference type="InterPro" id="IPR006439">
    <property type="entry name" value="HAD-SF_hydro_IA"/>
</dbReference>
<dbReference type="PRINTS" id="PR00413">
    <property type="entry name" value="HADHALOGNASE"/>
</dbReference>
<protein>
    <submittedName>
        <fullName evidence="1">HAD family hydrolase</fullName>
    </submittedName>
</protein>
<accession>A0A0B3WSI6</accession>
<keyword evidence="2" id="KW-1185">Reference proteome</keyword>
<dbReference type="AlphaFoldDB" id="A0A0B3WSI6"/>
<dbReference type="Gene3D" id="3.40.50.1000">
    <property type="entry name" value="HAD superfamily/HAD-like"/>
    <property type="match status" value="1"/>
</dbReference>
<dbReference type="PANTHER" id="PTHR18901">
    <property type="entry name" value="2-DEOXYGLUCOSE-6-PHOSPHATE PHOSPHATASE 2"/>
    <property type="match status" value="1"/>
</dbReference>
<dbReference type="Proteomes" id="UP000031189">
    <property type="component" value="Unassembled WGS sequence"/>
</dbReference>
<name>A0A0B3WSI6_9FIRM</name>
<keyword evidence="1" id="KW-0378">Hydrolase</keyword>
<evidence type="ECO:0000313" key="2">
    <source>
        <dbReference type="Proteomes" id="UP000031189"/>
    </source>
</evidence>
<dbReference type="InterPro" id="IPR023198">
    <property type="entry name" value="PGP-like_dom2"/>
</dbReference>
<dbReference type="InterPro" id="IPR023214">
    <property type="entry name" value="HAD_sf"/>
</dbReference>
<proteinExistence type="predicted"/>
<evidence type="ECO:0000313" key="1">
    <source>
        <dbReference type="EMBL" id="KHS57520.1"/>
    </source>
</evidence>
<dbReference type="Gene3D" id="1.10.150.240">
    <property type="entry name" value="Putative phosphatase, domain 2"/>
    <property type="match status" value="1"/>
</dbReference>
<organism evidence="1 2">
    <name type="scientific">Terrisporobacter othiniensis</name>
    <dbReference type="NCBI Taxonomy" id="1577792"/>
    <lineage>
        <taxon>Bacteria</taxon>
        <taxon>Bacillati</taxon>
        <taxon>Bacillota</taxon>
        <taxon>Clostridia</taxon>
        <taxon>Peptostreptococcales</taxon>
        <taxon>Peptostreptococcaceae</taxon>
        <taxon>Terrisporobacter</taxon>
    </lineage>
</organism>
<dbReference type="SUPFAM" id="SSF56784">
    <property type="entry name" value="HAD-like"/>
    <property type="match status" value="1"/>
</dbReference>